<evidence type="ECO:0000256" key="3">
    <source>
        <dbReference type="ARBA" id="ARBA00006806"/>
    </source>
</evidence>
<name>A0A8D8VDI2_9HEMI</name>
<sequence>MADPRIKTLKIKTGVLKRITKEKTTYIKEVGIEEARYEKLKAGGSDEHVLKKQQEVIQESQMMVPECHRRIVRAYEDLKSILESEQDLAGTEDYKLAAQIVAEAAKEIENETGADVGK</sequence>
<dbReference type="GO" id="GO:0007023">
    <property type="term" value="P:post-chaperonin tubulin folding pathway"/>
    <property type="evidence" value="ECO:0007669"/>
    <property type="project" value="UniProtKB-UniRule"/>
</dbReference>
<protein>
    <recommendedName>
        <fullName evidence="4 10">Tubulin-specific chaperone A</fullName>
    </recommendedName>
</protein>
<keyword evidence="8 10" id="KW-0206">Cytoskeleton</keyword>
<dbReference type="Gene3D" id="1.20.58.90">
    <property type="match status" value="1"/>
</dbReference>
<evidence type="ECO:0000256" key="9">
    <source>
        <dbReference type="ARBA" id="ARBA00026055"/>
    </source>
</evidence>
<evidence type="ECO:0000256" key="6">
    <source>
        <dbReference type="ARBA" id="ARBA00022701"/>
    </source>
</evidence>
<dbReference type="EMBL" id="HBUF01650402">
    <property type="protein sequence ID" value="CAG6786812.1"/>
    <property type="molecule type" value="Transcribed_RNA"/>
</dbReference>
<keyword evidence="7 10" id="KW-0143">Chaperone</keyword>
<dbReference type="PANTHER" id="PTHR21500">
    <property type="entry name" value="TUBULIN-SPECIFIC CHAPERONE A"/>
    <property type="match status" value="1"/>
</dbReference>
<proteinExistence type="inferred from homology"/>
<dbReference type="EMBL" id="HBUF01299424">
    <property type="protein sequence ID" value="CAG6690776.1"/>
    <property type="molecule type" value="Transcribed_RNA"/>
</dbReference>
<evidence type="ECO:0000256" key="10">
    <source>
        <dbReference type="RuleBase" id="RU364030"/>
    </source>
</evidence>
<reference evidence="11" key="1">
    <citation type="submission" date="2021-05" db="EMBL/GenBank/DDBJ databases">
        <authorList>
            <person name="Alioto T."/>
            <person name="Alioto T."/>
            <person name="Gomez Garrido J."/>
        </authorList>
    </citation>
    <scope>NUCLEOTIDE SEQUENCE</scope>
</reference>
<evidence type="ECO:0000313" key="11">
    <source>
        <dbReference type="EMBL" id="CAG6721546.1"/>
    </source>
</evidence>
<dbReference type="SUPFAM" id="SSF46988">
    <property type="entry name" value="Tubulin chaperone cofactor A"/>
    <property type="match status" value="1"/>
</dbReference>
<dbReference type="GO" id="GO:0005829">
    <property type="term" value="C:cytosol"/>
    <property type="evidence" value="ECO:0007669"/>
    <property type="project" value="TreeGrafter"/>
</dbReference>
<evidence type="ECO:0000256" key="5">
    <source>
        <dbReference type="ARBA" id="ARBA00022490"/>
    </source>
</evidence>
<keyword evidence="6 10" id="KW-0493">Microtubule</keyword>
<evidence type="ECO:0000256" key="8">
    <source>
        <dbReference type="ARBA" id="ARBA00023212"/>
    </source>
</evidence>
<dbReference type="GO" id="GO:0048487">
    <property type="term" value="F:beta-tubulin binding"/>
    <property type="evidence" value="ECO:0007669"/>
    <property type="project" value="InterPro"/>
</dbReference>
<comment type="subunit">
    <text evidence="9 10">Supercomplex made of cofactors A to E. Cofactors A and D function by capturing and stabilizing tubulin in a quasi-native conformation. Cofactor E binds to the cofactor D-tubulin complex; interaction with cofactor C then causes the release of tubulin polypeptides that are committed to the native state.</text>
</comment>
<dbReference type="AlphaFoldDB" id="A0A8D8VDI2"/>
<evidence type="ECO:0000256" key="2">
    <source>
        <dbReference type="ARBA" id="ARBA00004245"/>
    </source>
</evidence>
<dbReference type="EMBL" id="HBUF01362309">
    <property type="protein sequence ID" value="CAG6721546.1"/>
    <property type="molecule type" value="Transcribed_RNA"/>
</dbReference>
<dbReference type="EMBL" id="HBUF01362311">
    <property type="protein sequence ID" value="CAG6721548.1"/>
    <property type="molecule type" value="Transcribed_RNA"/>
</dbReference>
<evidence type="ECO:0000256" key="7">
    <source>
        <dbReference type="ARBA" id="ARBA00023186"/>
    </source>
</evidence>
<dbReference type="EMBL" id="HBUF01650401">
    <property type="protein sequence ID" value="CAG6786811.1"/>
    <property type="molecule type" value="Transcribed_RNA"/>
</dbReference>
<comment type="function">
    <text evidence="1">Tubulin-folding protein; involved in the early step of the tubulin folding pathway.</text>
</comment>
<evidence type="ECO:0000256" key="1">
    <source>
        <dbReference type="ARBA" id="ARBA00003046"/>
    </source>
</evidence>
<keyword evidence="5 10" id="KW-0963">Cytoplasm</keyword>
<comment type="subcellular location">
    <subcellularLocation>
        <location evidence="2 10">Cytoplasm</location>
        <location evidence="2 10">Cytoskeleton</location>
    </subcellularLocation>
</comment>
<dbReference type="Pfam" id="PF02970">
    <property type="entry name" value="TBCA"/>
    <property type="match status" value="1"/>
</dbReference>
<comment type="similarity">
    <text evidence="3 10">Belongs to the TBCA family.</text>
</comment>
<dbReference type="EMBL" id="HBUF01153244">
    <property type="protein sequence ID" value="CAG6648618.1"/>
    <property type="molecule type" value="Transcribed_RNA"/>
</dbReference>
<dbReference type="PANTHER" id="PTHR21500:SF0">
    <property type="entry name" value="TUBULIN-SPECIFIC CHAPERONE A"/>
    <property type="match status" value="1"/>
</dbReference>
<dbReference type="InterPro" id="IPR036126">
    <property type="entry name" value="TBCA_sf"/>
</dbReference>
<dbReference type="EMBL" id="HBUF01153245">
    <property type="protein sequence ID" value="CAG6648619.1"/>
    <property type="molecule type" value="Transcribed_RNA"/>
</dbReference>
<dbReference type="GO" id="GO:0007021">
    <property type="term" value="P:tubulin complex assembly"/>
    <property type="evidence" value="ECO:0007669"/>
    <property type="project" value="UniProtKB-UniRule"/>
</dbReference>
<dbReference type="FunFam" id="1.20.58.90:FF:000010">
    <property type="entry name" value="Tubulin-specific chaperone A"/>
    <property type="match status" value="1"/>
</dbReference>
<dbReference type="EMBL" id="HBUF01362310">
    <property type="protein sequence ID" value="CAG6721547.1"/>
    <property type="molecule type" value="Transcribed_RNA"/>
</dbReference>
<dbReference type="EMBL" id="HBUF01299425">
    <property type="protein sequence ID" value="CAG6690777.1"/>
    <property type="molecule type" value="Transcribed_RNA"/>
</dbReference>
<dbReference type="EMBL" id="HBUF01650400">
    <property type="protein sequence ID" value="CAG6786810.1"/>
    <property type="molecule type" value="Transcribed_RNA"/>
</dbReference>
<evidence type="ECO:0000256" key="4">
    <source>
        <dbReference type="ARBA" id="ARBA00015002"/>
    </source>
</evidence>
<accession>A0A8D8VDI2</accession>
<organism evidence="11">
    <name type="scientific">Cacopsylla melanoneura</name>
    <dbReference type="NCBI Taxonomy" id="428564"/>
    <lineage>
        <taxon>Eukaryota</taxon>
        <taxon>Metazoa</taxon>
        <taxon>Ecdysozoa</taxon>
        <taxon>Arthropoda</taxon>
        <taxon>Hexapoda</taxon>
        <taxon>Insecta</taxon>
        <taxon>Pterygota</taxon>
        <taxon>Neoptera</taxon>
        <taxon>Paraneoptera</taxon>
        <taxon>Hemiptera</taxon>
        <taxon>Sternorrhyncha</taxon>
        <taxon>Psylloidea</taxon>
        <taxon>Psyllidae</taxon>
        <taxon>Psyllinae</taxon>
        <taxon>Cacopsylla</taxon>
    </lineage>
</organism>
<dbReference type="GO" id="GO:0005874">
    <property type="term" value="C:microtubule"/>
    <property type="evidence" value="ECO:0007669"/>
    <property type="project" value="UniProtKB-KW"/>
</dbReference>
<dbReference type="InterPro" id="IPR004226">
    <property type="entry name" value="TBCA"/>
</dbReference>